<dbReference type="InterPro" id="IPR036249">
    <property type="entry name" value="Thioredoxin-like_sf"/>
</dbReference>
<evidence type="ECO:0000313" key="2">
    <source>
        <dbReference type="EMBL" id="GAA4057322.1"/>
    </source>
</evidence>
<sequence>MKNFKFLSFLLAASFFISCSKDDSSDSGSNQPPAVDNTPISGQFQKRVLVEDYTGAWCGYCPRVAYGIEKVLEQSTKVVPVAIHQQSGSGYDPYHFAGATPLKTLIDLQGYPTGKLNRMLTWSYPENSNINQVKNLALNNVGLGLALNSTVSGGNINLDVKIKFAKDYTNLKLVVYVLENNLIYDQVNYTSFYGGGSVISNFEHDNVLRDCRTNILGDAITENTTNGQTITKNFTFPIPASVSNAANLSFVAFVVDGADNKAINVRGALPNENQQFEINP</sequence>
<comment type="caution">
    <text evidence="2">The sequence shown here is derived from an EMBL/GenBank/DDBJ whole genome shotgun (WGS) entry which is preliminary data.</text>
</comment>
<organism evidence="2 3">
    <name type="scientific">Flavobacterium chungnamense</name>
    <dbReference type="NCBI Taxonomy" id="706182"/>
    <lineage>
        <taxon>Bacteria</taxon>
        <taxon>Pseudomonadati</taxon>
        <taxon>Bacteroidota</taxon>
        <taxon>Flavobacteriia</taxon>
        <taxon>Flavobacteriales</taxon>
        <taxon>Flavobacteriaceae</taxon>
        <taxon>Flavobacterium</taxon>
    </lineage>
</organism>
<accession>A0ABP7V174</accession>
<evidence type="ECO:0008006" key="4">
    <source>
        <dbReference type="Google" id="ProtNLM"/>
    </source>
</evidence>
<dbReference type="PROSITE" id="PS51257">
    <property type="entry name" value="PROKAR_LIPOPROTEIN"/>
    <property type="match status" value="1"/>
</dbReference>
<dbReference type="Proteomes" id="UP001500426">
    <property type="component" value="Unassembled WGS sequence"/>
</dbReference>
<evidence type="ECO:0000313" key="3">
    <source>
        <dbReference type="Proteomes" id="UP001500426"/>
    </source>
</evidence>
<feature type="signal peptide" evidence="1">
    <location>
        <begin position="1"/>
        <end position="20"/>
    </location>
</feature>
<dbReference type="InterPro" id="IPR021615">
    <property type="entry name" value="Omp28"/>
</dbReference>
<gene>
    <name evidence="2" type="ORF">GCM10022388_25010</name>
</gene>
<protein>
    <recommendedName>
        <fullName evidence="4">Outer membrane protein Omp28</fullName>
    </recommendedName>
</protein>
<dbReference type="Pfam" id="PF11551">
    <property type="entry name" value="Omp28"/>
    <property type="match status" value="1"/>
</dbReference>
<evidence type="ECO:0000256" key="1">
    <source>
        <dbReference type="SAM" id="SignalP"/>
    </source>
</evidence>
<proteinExistence type="predicted"/>
<reference evidence="3" key="1">
    <citation type="journal article" date="2019" name="Int. J. Syst. Evol. Microbiol.">
        <title>The Global Catalogue of Microorganisms (GCM) 10K type strain sequencing project: providing services to taxonomists for standard genome sequencing and annotation.</title>
        <authorList>
            <consortium name="The Broad Institute Genomics Platform"/>
            <consortium name="The Broad Institute Genome Sequencing Center for Infectious Disease"/>
            <person name="Wu L."/>
            <person name="Ma J."/>
        </authorList>
    </citation>
    <scope>NUCLEOTIDE SEQUENCE [LARGE SCALE GENOMIC DNA]</scope>
    <source>
        <strain evidence="3">JCM 17068</strain>
    </source>
</reference>
<keyword evidence="3" id="KW-1185">Reference proteome</keyword>
<dbReference type="InterPro" id="IPR013783">
    <property type="entry name" value="Ig-like_fold"/>
</dbReference>
<dbReference type="Gene3D" id="2.60.40.10">
    <property type="entry name" value="Immunoglobulins"/>
    <property type="match status" value="1"/>
</dbReference>
<dbReference type="EMBL" id="BAABCS010000021">
    <property type="protein sequence ID" value="GAA4057322.1"/>
    <property type="molecule type" value="Genomic_DNA"/>
</dbReference>
<name>A0ABP7V174_9FLAO</name>
<keyword evidence="1" id="KW-0732">Signal</keyword>
<dbReference type="RefSeq" id="WP_345095116.1">
    <property type="nucleotide sequence ID" value="NZ_BAABCS010000021.1"/>
</dbReference>
<feature type="chain" id="PRO_5046178631" description="Outer membrane protein Omp28" evidence="1">
    <location>
        <begin position="21"/>
        <end position="280"/>
    </location>
</feature>
<dbReference type="SUPFAM" id="SSF52833">
    <property type="entry name" value="Thioredoxin-like"/>
    <property type="match status" value="1"/>
</dbReference>